<evidence type="ECO:0000259" key="3">
    <source>
        <dbReference type="PROSITE" id="PS50157"/>
    </source>
</evidence>
<proteinExistence type="predicted"/>
<evidence type="ECO:0000256" key="1">
    <source>
        <dbReference type="PROSITE-ProRule" id="PRU00042"/>
    </source>
</evidence>
<protein>
    <submittedName>
        <fullName evidence="4">Protein tramtrack, alpha isoform</fullName>
    </submittedName>
</protein>
<dbReference type="PROSITE" id="PS00028">
    <property type="entry name" value="ZINC_FINGER_C2H2_1"/>
    <property type="match status" value="1"/>
</dbReference>
<dbReference type="SMART" id="SM00355">
    <property type="entry name" value="ZnF_C2H2"/>
    <property type="match status" value="2"/>
</dbReference>
<feature type="compositionally biased region" description="Low complexity" evidence="2">
    <location>
        <begin position="60"/>
        <end position="71"/>
    </location>
</feature>
<dbReference type="InterPro" id="IPR036236">
    <property type="entry name" value="Znf_C2H2_sf"/>
</dbReference>
<comment type="caution">
    <text evidence="4">The sequence shown here is derived from an EMBL/GenBank/DDBJ whole genome shotgun (WGS) entry which is preliminary data.</text>
</comment>
<evidence type="ECO:0000256" key="2">
    <source>
        <dbReference type="SAM" id="MobiDB-lite"/>
    </source>
</evidence>
<evidence type="ECO:0000313" key="4">
    <source>
        <dbReference type="EMBL" id="GBP22967.1"/>
    </source>
</evidence>
<dbReference type="InterPro" id="IPR013087">
    <property type="entry name" value="Znf_C2H2_type"/>
</dbReference>
<dbReference type="AlphaFoldDB" id="A0A4C1UA75"/>
<keyword evidence="1" id="KW-0863">Zinc-finger</keyword>
<dbReference type="STRING" id="151549.A0A4C1UA75"/>
<feature type="region of interest" description="Disordered" evidence="2">
    <location>
        <begin position="200"/>
        <end position="223"/>
    </location>
</feature>
<name>A0A4C1UA75_EUMVA</name>
<dbReference type="SUPFAM" id="SSF57667">
    <property type="entry name" value="beta-beta-alpha zinc fingers"/>
    <property type="match status" value="1"/>
</dbReference>
<keyword evidence="5" id="KW-1185">Reference proteome</keyword>
<accession>A0A4C1UA75</accession>
<dbReference type="Gene3D" id="3.30.160.60">
    <property type="entry name" value="Classic Zinc Finger"/>
    <property type="match status" value="1"/>
</dbReference>
<feature type="domain" description="C2H2-type" evidence="3">
    <location>
        <begin position="149"/>
        <end position="177"/>
    </location>
</feature>
<feature type="region of interest" description="Disordered" evidence="2">
    <location>
        <begin position="1"/>
        <end position="72"/>
    </location>
</feature>
<reference evidence="4 5" key="1">
    <citation type="journal article" date="2019" name="Commun. Biol.">
        <title>The bagworm genome reveals a unique fibroin gene that provides high tensile strength.</title>
        <authorList>
            <person name="Kono N."/>
            <person name="Nakamura H."/>
            <person name="Ohtoshi R."/>
            <person name="Tomita M."/>
            <person name="Numata K."/>
            <person name="Arakawa K."/>
        </authorList>
    </citation>
    <scope>NUCLEOTIDE SEQUENCE [LARGE SCALE GENOMIC DNA]</scope>
</reference>
<evidence type="ECO:0000313" key="5">
    <source>
        <dbReference type="Proteomes" id="UP000299102"/>
    </source>
</evidence>
<dbReference type="GO" id="GO:0008270">
    <property type="term" value="F:zinc ion binding"/>
    <property type="evidence" value="ECO:0007669"/>
    <property type="project" value="UniProtKB-KW"/>
</dbReference>
<dbReference type="EMBL" id="BGZK01000145">
    <property type="protein sequence ID" value="GBP22967.1"/>
    <property type="molecule type" value="Genomic_DNA"/>
</dbReference>
<dbReference type="Proteomes" id="UP000299102">
    <property type="component" value="Unassembled WGS sequence"/>
</dbReference>
<organism evidence="4 5">
    <name type="scientific">Eumeta variegata</name>
    <name type="common">Bagworm moth</name>
    <name type="synonym">Eumeta japonica</name>
    <dbReference type="NCBI Taxonomy" id="151549"/>
    <lineage>
        <taxon>Eukaryota</taxon>
        <taxon>Metazoa</taxon>
        <taxon>Ecdysozoa</taxon>
        <taxon>Arthropoda</taxon>
        <taxon>Hexapoda</taxon>
        <taxon>Insecta</taxon>
        <taxon>Pterygota</taxon>
        <taxon>Neoptera</taxon>
        <taxon>Endopterygota</taxon>
        <taxon>Lepidoptera</taxon>
        <taxon>Glossata</taxon>
        <taxon>Ditrysia</taxon>
        <taxon>Tineoidea</taxon>
        <taxon>Psychidae</taxon>
        <taxon>Oiketicinae</taxon>
        <taxon>Eumeta</taxon>
    </lineage>
</organism>
<feature type="compositionally biased region" description="Basic and acidic residues" evidence="2">
    <location>
        <begin position="21"/>
        <end position="38"/>
    </location>
</feature>
<keyword evidence="1" id="KW-0862">Zinc</keyword>
<dbReference type="OrthoDB" id="19132at2759"/>
<feature type="compositionally biased region" description="Polar residues" evidence="2">
    <location>
        <begin position="42"/>
        <end position="59"/>
    </location>
</feature>
<dbReference type="PROSITE" id="PS50157">
    <property type="entry name" value="ZINC_FINGER_C2H2_2"/>
    <property type="match status" value="1"/>
</dbReference>
<sequence length="223" mass="24889">MLLTQSERSFVGYPQSGRNTPDSEVKDAKYSPSREGKIRVNPATQTATTSTPEYQSDSLNNNAAGAGAGRPVVRRRVRRRANSASNDPAEQLTEMSVRGLNLFRYASVNEGVYQCTECAKENVQKTFKNKYSFQRHAFLYHEGQQRKVFPCPVCCKEFSRPDKMKNHMKTTHDCYVPKDCVYPPNAYFMIPGIEGPLPPGLKLEALGSPRSTPSHSSPDPTHA</sequence>
<keyword evidence="1" id="KW-0479">Metal-binding</keyword>
<gene>
    <name evidence="4" type="primary">ttk</name>
    <name evidence="4" type="ORF">EVAR_95368_1</name>
</gene>